<proteinExistence type="predicted"/>
<dbReference type="SUPFAM" id="SSF49899">
    <property type="entry name" value="Concanavalin A-like lectins/glucanases"/>
    <property type="match status" value="1"/>
</dbReference>
<dbReference type="Proteomes" id="UP000193648">
    <property type="component" value="Unassembled WGS sequence"/>
</dbReference>
<protein>
    <submittedName>
        <fullName evidence="1">Uncharacterized protein</fullName>
    </submittedName>
</protein>
<name>A0A1Y2GDX3_9FUNG</name>
<dbReference type="OrthoDB" id="4781at2759"/>
<dbReference type="RefSeq" id="XP_021877863.1">
    <property type="nucleotide sequence ID" value="XM_022030511.1"/>
</dbReference>
<dbReference type="EMBL" id="MCFF01000043">
    <property type="protein sequence ID" value="ORZ07067.1"/>
    <property type="molecule type" value="Genomic_DNA"/>
</dbReference>
<accession>A0A1Y2GDX3</accession>
<dbReference type="AlphaFoldDB" id="A0A1Y2GDX3"/>
<sequence>MLHDVSTNCIMKLKLESTTALMHFYGCYRVAGVEENTLNPIQSGLVRSASSSKFGYGEAQIRAIWMLPAHYQYASWPANEEIDLIRDWRFSRHNVDNSLVLDVPFNNMFGEGKFPSWVDNLWAGPNSAPFDQEFYLIMNVTMAGIAEYFPDGVGGKLWSDNSPHAVNGPYAGKDDWLSSLGT</sequence>
<evidence type="ECO:0000313" key="2">
    <source>
        <dbReference type="Proteomes" id="UP000193648"/>
    </source>
</evidence>
<keyword evidence="2" id="KW-1185">Reference proteome</keyword>
<dbReference type="Gene3D" id="2.60.120.200">
    <property type="match status" value="1"/>
</dbReference>
<dbReference type="InParanoid" id="A0A1Y2GDX3"/>
<dbReference type="GeneID" id="33572353"/>
<dbReference type="STRING" id="64571.A0A1Y2GDX3"/>
<reference evidence="1 2" key="1">
    <citation type="submission" date="2016-07" db="EMBL/GenBank/DDBJ databases">
        <title>Pervasive Adenine N6-methylation of Active Genes in Fungi.</title>
        <authorList>
            <consortium name="DOE Joint Genome Institute"/>
            <person name="Mondo S.J."/>
            <person name="Dannebaum R.O."/>
            <person name="Kuo R.C."/>
            <person name="Labutti K."/>
            <person name="Haridas S."/>
            <person name="Kuo A."/>
            <person name="Salamov A."/>
            <person name="Ahrendt S.R."/>
            <person name="Lipzen A."/>
            <person name="Sullivan W."/>
            <person name="Andreopoulos W.B."/>
            <person name="Clum A."/>
            <person name="Lindquist E."/>
            <person name="Daum C."/>
            <person name="Ramamoorthy G.K."/>
            <person name="Gryganskyi A."/>
            <person name="Culley D."/>
            <person name="Magnuson J.K."/>
            <person name="James T.Y."/>
            <person name="O'Malley M.A."/>
            <person name="Stajich J.E."/>
            <person name="Spatafora J.W."/>
            <person name="Visel A."/>
            <person name="Grigoriev I.V."/>
        </authorList>
    </citation>
    <scope>NUCLEOTIDE SEQUENCE [LARGE SCALE GENOMIC DNA]</scope>
    <source>
        <strain evidence="1 2">NRRL 3116</strain>
    </source>
</reference>
<organism evidence="1 2">
    <name type="scientific">Lobosporangium transversale</name>
    <dbReference type="NCBI Taxonomy" id="64571"/>
    <lineage>
        <taxon>Eukaryota</taxon>
        <taxon>Fungi</taxon>
        <taxon>Fungi incertae sedis</taxon>
        <taxon>Mucoromycota</taxon>
        <taxon>Mortierellomycotina</taxon>
        <taxon>Mortierellomycetes</taxon>
        <taxon>Mortierellales</taxon>
        <taxon>Mortierellaceae</taxon>
        <taxon>Lobosporangium</taxon>
    </lineage>
</organism>
<gene>
    <name evidence="1" type="ORF">BCR41DRAFT_424976</name>
</gene>
<dbReference type="InterPro" id="IPR013320">
    <property type="entry name" value="ConA-like_dom_sf"/>
</dbReference>
<comment type="caution">
    <text evidence="1">The sequence shown here is derived from an EMBL/GenBank/DDBJ whole genome shotgun (WGS) entry which is preliminary data.</text>
</comment>
<evidence type="ECO:0000313" key="1">
    <source>
        <dbReference type="EMBL" id="ORZ07067.1"/>
    </source>
</evidence>